<dbReference type="GO" id="GO:0005634">
    <property type="term" value="C:nucleus"/>
    <property type="evidence" value="ECO:0007669"/>
    <property type="project" value="UniProtKB-SubCell"/>
</dbReference>
<dbReference type="EMBL" id="JAUIRO010000002">
    <property type="protein sequence ID" value="KAK0727980.1"/>
    <property type="molecule type" value="Genomic_DNA"/>
</dbReference>
<proteinExistence type="predicted"/>
<feature type="compositionally biased region" description="Low complexity" evidence="8">
    <location>
        <begin position="127"/>
        <end position="143"/>
    </location>
</feature>
<keyword evidence="7" id="KW-0539">Nucleus</keyword>
<comment type="caution">
    <text evidence="10">The sequence shown here is derived from an EMBL/GenBank/DDBJ whole genome shotgun (WGS) entry which is preliminary data.</text>
</comment>
<keyword evidence="2" id="KW-0479">Metal-binding</keyword>
<sequence length="377" mass="41666">MATAFRHGVNSPISSPPRSIIEVRDGISAHTFDHDTTSTGDASYIVDELLGMETRASARAAAKKSAVNGRDAELDESATIQCAGDGDDSGADDEDGNYDEHDGDGDDSVRVDQAASLKRKAGPRSRPPSTSSKKPRRAAVAPKKPTRDKKWESPFVYTDPKSPLTQADLRAILLLPEAWGILTPEERQEVLAKFPDKMHILDSGTEAARPNPESLRNDDNFRHDCTRYCENLELGQYDDDWLYQAWTAHEKHKRGDFDRHLQRRFEEDWRMKLPEDHLPSRLHRQQNHEESLPGSSREPSGEAASPKNPDADLNCGEEGGAEQKDDPKCAGKPGDTLNSRTAPKIAHDPEPKFTTLSSMPAAPAEKNSGEDSKKEPE</sequence>
<feature type="compositionally biased region" description="Acidic residues" evidence="8">
    <location>
        <begin position="85"/>
        <end position="106"/>
    </location>
</feature>
<keyword evidence="6" id="KW-0804">Transcription</keyword>
<keyword evidence="4" id="KW-0862">Zinc</keyword>
<evidence type="ECO:0000256" key="6">
    <source>
        <dbReference type="ARBA" id="ARBA00023163"/>
    </source>
</evidence>
<evidence type="ECO:0000313" key="11">
    <source>
        <dbReference type="Proteomes" id="UP001172101"/>
    </source>
</evidence>
<dbReference type="Proteomes" id="UP001172101">
    <property type="component" value="Unassembled WGS sequence"/>
</dbReference>
<evidence type="ECO:0000256" key="3">
    <source>
        <dbReference type="ARBA" id="ARBA00022771"/>
    </source>
</evidence>
<evidence type="ECO:0000256" key="5">
    <source>
        <dbReference type="ARBA" id="ARBA00023015"/>
    </source>
</evidence>
<evidence type="ECO:0000313" key="10">
    <source>
        <dbReference type="EMBL" id="KAK0727980.1"/>
    </source>
</evidence>
<feature type="domain" description="DEUBAD" evidence="9">
    <location>
        <begin position="160"/>
        <end position="274"/>
    </location>
</feature>
<feature type="compositionally biased region" description="Basic and acidic residues" evidence="8">
    <location>
        <begin position="367"/>
        <end position="377"/>
    </location>
</feature>
<protein>
    <submittedName>
        <fullName evidence="10">Asx homology domain-containing protein</fullName>
    </submittedName>
</protein>
<dbReference type="InterPro" id="IPR028020">
    <property type="entry name" value="ASX_DEUBAD_dom"/>
</dbReference>
<dbReference type="GeneID" id="85324614"/>
<evidence type="ECO:0000256" key="2">
    <source>
        <dbReference type="ARBA" id="ARBA00022723"/>
    </source>
</evidence>
<evidence type="ECO:0000256" key="8">
    <source>
        <dbReference type="SAM" id="MobiDB-lite"/>
    </source>
</evidence>
<dbReference type="InterPro" id="IPR044867">
    <property type="entry name" value="DEUBAD_dom"/>
</dbReference>
<name>A0AA40B5C8_9PEZI</name>
<evidence type="ECO:0000256" key="1">
    <source>
        <dbReference type="ARBA" id="ARBA00004123"/>
    </source>
</evidence>
<feature type="region of interest" description="Disordered" evidence="8">
    <location>
        <begin position="59"/>
        <end position="155"/>
    </location>
</feature>
<dbReference type="RefSeq" id="XP_060300835.1">
    <property type="nucleotide sequence ID" value="XM_060441344.1"/>
</dbReference>
<comment type="subcellular location">
    <subcellularLocation>
        <location evidence="1">Nucleus</location>
    </subcellularLocation>
</comment>
<evidence type="ECO:0000259" key="9">
    <source>
        <dbReference type="PROSITE" id="PS51916"/>
    </source>
</evidence>
<accession>A0AA40B5C8</accession>
<organism evidence="10 11">
    <name type="scientific">Lasiosphaeria miniovina</name>
    <dbReference type="NCBI Taxonomy" id="1954250"/>
    <lineage>
        <taxon>Eukaryota</taxon>
        <taxon>Fungi</taxon>
        <taxon>Dikarya</taxon>
        <taxon>Ascomycota</taxon>
        <taxon>Pezizomycotina</taxon>
        <taxon>Sordariomycetes</taxon>
        <taxon>Sordariomycetidae</taxon>
        <taxon>Sordariales</taxon>
        <taxon>Lasiosphaeriaceae</taxon>
        <taxon>Lasiosphaeria</taxon>
    </lineage>
</organism>
<keyword evidence="5" id="KW-0805">Transcription regulation</keyword>
<dbReference type="GO" id="GO:0008270">
    <property type="term" value="F:zinc ion binding"/>
    <property type="evidence" value="ECO:0007669"/>
    <property type="project" value="UniProtKB-KW"/>
</dbReference>
<reference evidence="10" key="1">
    <citation type="submission" date="2023-06" db="EMBL/GenBank/DDBJ databases">
        <title>Genome-scale phylogeny and comparative genomics of the fungal order Sordariales.</title>
        <authorList>
            <consortium name="Lawrence Berkeley National Laboratory"/>
            <person name="Hensen N."/>
            <person name="Bonometti L."/>
            <person name="Westerberg I."/>
            <person name="Brannstrom I.O."/>
            <person name="Guillou S."/>
            <person name="Cros-Aarteil S."/>
            <person name="Calhoun S."/>
            <person name="Haridas S."/>
            <person name="Kuo A."/>
            <person name="Mondo S."/>
            <person name="Pangilinan J."/>
            <person name="Riley R."/>
            <person name="LaButti K."/>
            <person name="Andreopoulos B."/>
            <person name="Lipzen A."/>
            <person name="Chen C."/>
            <person name="Yanf M."/>
            <person name="Daum C."/>
            <person name="Ng V."/>
            <person name="Clum A."/>
            <person name="Steindorff A."/>
            <person name="Ohm R."/>
            <person name="Martin F."/>
            <person name="Silar P."/>
            <person name="Natvig D."/>
            <person name="Lalanne C."/>
            <person name="Gautier V."/>
            <person name="Ament-velasquez S.L."/>
            <person name="Kruys A."/>
            <person name="Hutchinson M.I."/>
            <person name="Powell A.J."/>
            <person name="Barry K."/>
            <person name="Miller A.N."/>
            <person name="Grigoriev I.V."/>
            <person name="Debuchy R."/>
            <person name="Gladieux P."/>
            <person name="Thoren M.H."/>
            <person name="Johannesson H."/>
        </authorList>
    </citation>
    <scope>NUCLEOTIDE SEQUENCE</scope>
    <source>
        <strain evidence="10">SMH2392-1A</strain>
    </source>
</reference>
<evidence type="ECO:0000256" key="4">
    <source>
        <dbReference type="ARBA" id="ARBA00022833"/>
    </source>
</evidence>
<keyword evidence="11" id="KW-1185">Reference proteome</keyword>
<feature type="region of interest" description="Disordered" evidence="8">
    <location>
        <begin position="276"/>
        <end position="377"/>
    </location>
</feature>
<evidence type="ECO:0000256" key="7">
    <source>
        <dbReference type="ARBA" id="ARBA00023242"/>
    </source>
</evidence>
<dbReference type="AlphaFoldDB" id="A0AA40B5C8"/>
<keyword evidence="3" id="KW-0863">Zinc-finger</keyword>
<dbReference type="Pfam" id="PF13919">
    <property type="entry name" value="ASXH"/>
    <property type="match status" value="1"/>
</dbReference>
<gene>
    <name evidence="10" type="ORF">B0T26DRAFT_696273</name>
</gene>
<dbReference type="PROSITE" id="PS51916">
    <property type="entry name" value="DEUBAD"/>
    <property type="match status" value="1"/>
</dbReference>